<dbReference type="OrthoDB" id="247151at2"/>
<dbReference type="InterPro" id="IPR018060">
    <property type="entry name" value="HTH_AraC"/>
</dbReference>
<dbReference type="GO" id="GO:0043565">
    <property type="term" value="F:sequence-specific DNA binding"/>
    <property type="evidence" value="ECO:0007669"/>
    <property type="project" value="InterPro"/>
</dbReference>
<accession>A0A268EYW3</accession>
<dbReference type="Proteomes" id="UP000435177">
    <property type="component" value="Unassembled WGS sequence"/>
</dbReference>
<organism evidence="6 7">
    <name type="scientific">Paenibacillus campinasensis</name>
    <dbReference type="NCBI Taxonomy" id="66347"/>
    <lineage>
        <taxon>Bacteria</taxon>
        <taxon>Bacillati</taxon>
        <taxon>Bacillota</taxon>
        <taxon>Bacilli</taxon>
        <taxon>Bacillales</taxon>
        <taxon>Paenibacillaceae</taxon>
        <taxon>Paenibacillus</taxon>
    </lineage>
</organism>
<proteinExistence type="predicted"/>
<evidence type="ECO:0000313" key="6">
    <source>
        <dbReference type="EMBL" id="PAD78307.1"/>
    </source>
</evidence>
<dbReference type="PANTHER" id="PTHR43280:SF2">
    <property type="entry name" value="HTH-TYPE TRANSCRIPTIONAL REGULATOR EXSA"/>
    <property type="match status" value="1"/>
</dbReference>
<dbReference type="PROSITE" id="PS01124">
    <property type="entry name" value="HTH_ARAC_FAMILY_2"/>
    <property type="match status" value="1"/>
</dbReference>
<dbReference type="GO" id="GO:0003700">
    <property type="term" value="F:DNA-binding transcription factor activity"/>
    <property type="evidence" value="ECO:0007669"/>
    <property type="project" value="InterPro"/>
</dbReference>
<dbReference type="RefSeq" id="WP_095264476.1">
    <property type="nucleotide sequence ID" value="NZ_NPBY01000022.1"/>
</dbReference>
<keyword evidence="3" id="KW-0804">Transcription</keyword>
<evidence type="ECO:0000259" key="4">
    <source>
        <dbReference type="PROSITE" id="PS01124"/>
    </source>
</evidence>
<sequence>MRASSRTGNQQPHYLSSRMQYLRENFIHPPFDYEFELMEAIRLGDENRAMDMLRKINELEAAVLAVYPLRSKKNALIASCTLYTRAIIRGGVDPEIAFHLSDTIILEIEKITDVERLMHFEYEMLVQFVAMVRREKEDLSYSHIVNLTIYYIREHIFEELSLQRIAEVLGVNPSYLSDRFKRETGVSLTGYINRRKVEESKHLLIHTNQPISEIAFTFKFCSQSYYTQVFKQFTGMTPRQFRHHEATSIHD</sequence>
<dbReference type="SMART" id="SM00342">
    <property type="entry name" value="HTH_ARAC"/>
    <property type="match status" value="1"/>
</dbReference>
<dbReference type="Gene3D" id="1.10.10.60">
    <property type="entry name" value="Homeodomain-like"/>
    <property type="match status" value="2"/>
</dbReference>
<name>A0A268EYW3_9BACL</name>
<feature type="domain" description="HTH araC/xylS-type" evidence="4">
    <location>
        <begin position="146"/>
        <end position="244"/>
    </location>
</feature>
<evidence type="ECO:0000313" key="5">
    <source>
        <dbReference type="EMBL" id="MUG65279.1"/>
    </source>
</evidence>
<evidence type="ECO:0000256" key="3">
    <source>
        <dbReference type="ARBA" id="ARBA00023163"/>
    </source>
</evidence>
<keyword evidence="2" id="KW-0238">DNA-binding</keyword>
<evidence type="ECO:0000256" key="2">
    <source>
        <dbReference type="ARBA" id="ARBA00023125"/>
    </source>
</evidence>
<keyword evidence="1" id="KW-0805">Transcription regulation</keyword>
<gene>
    <name evidence="6" type="ORF">CHH67_07195</name>
    <name evidence="5" type="ORF">GNP94_04570</name>
</gene>
<reference evidence="6 7" key="1">
    <citation type="submission" date="2017-07" db="EMBL/GenBank/DDBJ databases">
        <title>Isolation and whole genome analysis of endospore-forming bacteria from heroin.</title>
        <authorList>
            <person name="Kalinowski J."/>
            <person name="Ahrens B."/>
            <person name="Al-Dilaimi A."/>
            <person name="Winkler A."/>
            <person name="Wibberg D."/>
            <person name="Schleenbecker U."/>
            <person name="Ruckert C."/>
            <person name="Wolfel R."/>
            <person name="Grass G."/>
        </authorList>
    </citation>
    <scope>NUCLEOTIDE SEQUENCE [LARGE SCALE GENOMIC DNA]</scope>
    <source>
        <strain evidence="6 7">7537-G1</strain>
    </source>
</reference>
<dbReference type="AlphaFoldDB" id="A0A268EYW3"/>
<comment type="caution">
    <text evidence="6">The sequence shown here is derived from an EMBL/GenBank/DDBJ whole genome shotgun (WGS) entry which is preliminary data.</text>
</comment>
<dbReference type="Pfam" id="PF12833">
    <property type="entry name" value="HTH_18"/>
    <property type="match status" value="1"/>
</dbReference>
<dbReference type="EMBL" id="WOAA01000002">
    <property type="protein sequence ID" value="MUG65279.1"/>
    <property type="molecule type" value="Genomic_DNA"/>
</dbReference>
<evidence type="ECO:0000313" key="7">
    <source>
        <dbReference type="Proteomes" id="UP000215596"/>
    </source>
</evidence>
<keyword evidence="8" id="KW-1185">Reference proteome</keyword>
<protein>
    <submittedName>
        <fullName evidence="6">AraC family transcriptional regulator</fullName>
    </submittedName>
</protein>
<evidence type="ECO:0000313" key="8">
    <source>
        <dbReference type="Proteomes" id="UP000435177"/>
    </source>
</evidence>
<dbReference type="InterPro" id="IPR009057">
    <property type="entry name" value="Homeodomain-like_sf"/>
</dbReference>
<dbReference type="SUPFAM" id="SSF46689">
    <property type="entry name" value="Homeodomain-like"/>
    <property type="match status" value="2"/>
</dbReference>
<dbReference type="PANTHER" id="PTHR43280">
    <property type="entry name" value="ARAC-FAMILY TRANSCRIPTIONAL REGULATOR"/>
    <property type="match status" value="1"/>
</dbReference>
<reference evidence="5 8" key="2">
    <citation type="submission" date="2019-11" db="EMBL/GenBank/DDBJ databases">
        <title>Draft genome sequences of five Paenibacillus species of dairy origin.</title>
        <authorList>
            <person name="Olajide A.M."/>
            <person name="Chen S."/>
            <person name="Lapointe G."/>
        </authorList>
    </citation>
    <scope>NUCLEOTIDE SEQUENCE [LARGE SCALE GENOMIC DNA]</scope>
    <source>
        <strain evidence="5 8">3CS1</strain>
    </source>
</reference>
<dbReference type="Proteomes" id="UP000215596">
    <property type="component" value="Unassembled WGS sequence"/>
</dbReference>
<dbReference type="EMBL" id="NPBY01000022">
    <property type="protein sequence ID" value="PAD78307.1"/>
    <property type="molecule type" value="Genomic_DNA"/>
</dbReference>
<evidence type="ECO:0000256" key="1">
    <source>
        <dbReference type="ARBA" id="ARBA00023015"/>
    </source>
</evidence>